<comment type="caution">
    <text evidence="2">The sequence shown here is derived from an EMBL/GenBank/DDBJ whole genome shotgun (WGS) entry which is preliminary data.</text>
</comment>
<dbReference type="EMBL" id="QRKC01000009">
    <property type="protein sequence ID" value="RHH75064.1"/>
    <property type="molecule type" value="Genomic_DNA"/>
</dbReference>
<dbReference type="RefSeq" id="WP_122203537.1">
    <property type="nucleotide sequence ID" value="NZ_QRKC01000009.1"/>
</dbReference>
<evidence type="ECO:0000313" key="3">
    <source>
        <dbReference type="Proteomes" id="UP000283732"/>
    </source>
</evidence>
<proteinExistence type="predicted"/>
<organism evidence="2 3">
    <name type="scientific">Parabacteroides merdae</name>
    <dbReference type="NCBI Taxonomy" id="46503"/>
    <lineage>
        <taxon>Bacteria</taxon>
        <taxon>Pseudomonadati</taxon>
        <taxon>Bacteroidota</taxon>
        <taxon>Bacteroidia</taxon>
        <taxon>Bacteroidales</taxon>
        <taxon>Tannerellaceae</taxon>
        <taxon>Parabacteroides</taxon>
    </lineage>
</organism>
<evidence type="ECO:0000313" key="4">
    <source>
        <dbReference type="Proteomes" id="UP000285173"/>
    </source>
</evidence>
<dbReference type="Proteomes" id="UP000283732">
    <property type="component" value="Unassembled WGS sequence"/>
</dbReference>
<accession>A0A3R6EAH3</accession>
<evidence type="ECO:0000313" key="2">
    <source>
        <dbReference type="EMBL" id="RHH75064.1"/>
    </source>
</evidence>
<evidence type="ECO:0000313" key="1">
    <source>
        <dbReference type="EMBL" id="RGZ44617.1"/>
    </source>
</evidence>
<dbReference type="AlphaFoldDB" id="A0A3R6EAH3"/>
<gene>
    <name evidence="2" type="ORF">DW191_16660</name>
    <name evidence="1" type="ORF">DW986_16255</name>
</gene>
<dbReference type="Proteomes" id="UP000285173">
    <property type="component" value="Unassembled WGS sequence"/>
</dbReference>
<protein>
    <submittedName>
        <fullName evidence="2">Uncharacterized protein</fullName>
    </submittedName>
</protein>
<reference evidence="3 4" key="1">
    <citation type="submission" date="2018-08" db="EMBL/GenBank/DDBJ databases">
        <title>A genome reference for cultivated species of the human gut microbiota.</title>
        <authorList>
            <person name="Zou Y."/>
            <person name="Xue W."/>
            <person name="Luo G."/>
        </authorList>
    </citation>
    <scope>NUCLEOTIDE SEQUENCE [LARGE SCALE GENOMIC DNA]</scope>
    <source>
        <strain evidence="2 3">AM16-50</strain>
        <strain evidence="1 4">AM50-15</strain>
    </source>
</reference>
<sequence length="76" mass="8543">MKKILFLLVLFVWGSVTFAQEIPEFKFFKIYGDLNGESVLLETPNPPKLVGVPGIVVEKPGWSGIFLSTDFTLIRN</sequence>
<name>A0A3R6EAH3_9BACT</name>
<dbReference type="EMBL" id="QSEF01000026">
    <property type="protein sequence ID" value="RGZ44617.1"/>
    <property type="molecule type" value="Genomic_DNA"/>
</dbReference>